<dbReference type="InParanoid" id="Q54C96"/>
<dbReference type="eggNOG" id="ENOG502RF6A">
    <property type="taxonomic scope" value="Eukaryota"/>
</dbReference>
<dbReference type="dictyBase" id="DDB_G0293098"/>
<dbReference type="EMBL" id="AAFI02000199">
    <property type="protein sequence ID" value="EAL60901.1"/>
    <property type="molecule type" value="Genomic_DNA"/>
</dbReference>
<keyword evidence="3" id="KW-1185">Reference proteome</keyword>
<dbReference type="RefSeq" id="XP_629323.1">
    <property type="nucleotide sequence ID" value="XM_629321.1"/>
</dbReference>
<feature type="domain" description="SPIN90/Ldb17 leucine-rich" evidence="1">
    <location>
        <begin position="135"/>
        <end position="284"/>
    </location>
</feature>
<proteinExistence type="predicted"/>
<name>Q54C96_DICDI</name>
<dbReference type="PANTHER" id="PTHR13357:SF1">
    <property type="entry name" value="NCK-INTERACTING PROTEIN WITH SH3 DOMAIN"/>
    <property type="match status" value="1"/>
</dbReference>
<dbReference type="HOGENOM" id="CLU_795527_0_0_1"/>
<dbReference type="GO" id="GO:0071933">
    <property type="term" value="F:Arp2/3 complex binding"/>
    <property type="evidence" value="ECO:0000318"/>
    <property type="project" value="GO_Central"/>
</dbReference>
<organism evidence="2 3">
    <name type="scientific">Dictyostelium discoideum</name>
    <name type="common">Social amoeba</name>
    <dbReference type="NCBI Taxonomy" id="44689"/>
    <lineage>
        <taxon>Eukaryota</taxon>
        <taxon>Amoebozoa</taxon>
        <taxon>Evosea</taxon>
        <taxon>Eumycetozoa</taxon>
        <taxon>Dictyostelia</taxon>
        <taxon>Dictyosteliales</taxon>
        <taxon>Dictyosteliaceae</taxon>
        <taxon>Dictyostelium</taxon>
    </lineage>
</organism>
<dbReference type="AlphaFoldDB" id="Q54C96"/>
<dbReference type="STRING" id="44689.Q54C96"/>
<evidence type="ECO:0000313" key="2">
    <source>
        <dbReference type="EMBL" id="EAL60901.1"/>
    </source>
</evidence>
<dbReference type="OMA" id="WIIPNCF"/>
<dbReference type="Reactome" id="R-DDI-5663213">
    <property type="pathway name" value="RHO GTPases Activate WASPs and WAVEs"/>
</dbReference>
<comment type="caution">
    <text evidence="2">The sequence shown here is derived from an EMBL/GenBank/DDBJ whole genome shotgun (WGS) entry which is preliminary data.</text>
</comment>
<dbReference type="InterPro" id="IPR018556">
    <property type="entry name" value="SPIN90/Ldb17_LRD"/>
</dbReference>
<protein>
    <recommendedName>
        <fullName evidence="1">SPIN90/Ldb17 leucine-rich domain-containing protein</fullName>
    </recommendedName>
</protein>
<accession>Q54C96</accession>
<reference evidence="2 3" key="1">
    <citation type="journal article" date="2005" name="Nature">
        <title>The genome of the social amoeba Dictyostelium discoideum.</title>
        <authorList>
            <consortium name="The Dictyostelium discoideum Sequencing Consortium"/>
            <person name="Eichinger L."/>
            <person name="Pachebat J.A."/>
            <person name="Glockner G."/>
            <person name="Rajandream M.A."/>
            <person name="Sucgang R."/>
            <person name="Berriman M."/>
            <person name="Song J."/>
            <person name="Olsen R."/>
            <person name="Szafranski K."/>
            <person name="Xu Q."/>
            <person name="Tunggal B."/>
            <person name="Kummerfeld S."/>
            <person name="Madera M."/>
            <person name="Konfortov B.A."/>
            <person name="Rivero F."/>
            <person name="Bankier A.T."/>
            <person name="Lehmann R."/>
            <person name="Hamlin N."/>
            <person name="Davies R."/>
            <person name="Gaudet P."/>
            <person name="Fey P."/>
            <person name="Pilcher K."/>
            <person name="Chen G."/>
            <person name="Saunders D."/>
            <person name="Sodergren E."/>
            <person name="Davis P."/>
            <person name="Kerhornou A."/>
            <person name="Nie X."/>
            <person name="Hall N."/>
            <person name="Anjard C."/>
            <person name="Hemphill L."/>
            <person name="Bason N."/>
            <person name="Farbrother P."/>
            <person name="Desany B."/>
            <person name="Just E."/>
            <person name="Morio T."/>
            <person name="Rost R."/>
            <person name="Churcher C."/>
            <person name="Cooper J."/>
            <person name="Haydock S."/>
            <person name="van Driessche N."/>
            <person name="Cronin A."/>
            <person name="Goodhead I."/>
            <person name="Muzny D."/>
            <person name="Mourier T."/>
            <person name="Pain A."/>
            <person name="Lu M."/>
            <person name="Harper D."/>
            <person name="Lindsay R."/>
            <person name="Hauser H."/>
            <person name="James K."/>
            <person name="Quiles M."/>
            <person name="Madan Babu M."/>
            <person name="Saito T."/>
            <person name="Buchrieser C."/>
            <person name="Wardroper A."/>
            <person name="Felder M."/>
            <person name="Thangavelu M."/>
            <person name="Johnson D."/>
            <person name="Knights A."/>
            <person name="Loulseged H."/>
            <person name="Mungall K."/>
            <person name="Oliver K."/>
            <person name="Price C."/>
            <person name="Quail M.A."/>
            <person name="Urushihara H."/>
            <person name="Hernandez J."/>
            <person name="Rabbinowitsch E."/>
            <person name="Steffen D."/>
            <person name="Sanders M."/>
            <person name="Ma J."/>
            <person name="Kohara Y."/>
            <person name="Sharp S."/>
            <person name="Simmonds M."/>
            <person name="Spiegler S."/>
            <person name="Tivey A."/>
            <person name="Sugano S."/>
            <person name="White B."/>
            <person name="Walker D."/>
            <person name="Woodward J."/>
            <person name="Winckler T."/>
            <person name="Tanaka Y."/>
            <person name="Shaulsky G."/>
            <person name="Schleicher M."/>
            <person name="Weinstock G."/>
            <person name="Rosenthal A."/>
            <person name="Cox E.C."/>
            <person name="Chisholm R.L."/>
            <person name="Gibbs R."/>
            <person name="Loomis W.F."/>
            <person name="Platzer M."/>
            <person name="Kay R.R."/>
            <person name="Williams J."/>
            <person name="Dear P.H."/>
            <person name="Noegel A.A."/>
            <person name="Barrell B."/>
            <person name="Kuspa A."/>
        </authorList>
    </citation>
    <scope>NUCLEOTIDE SEQUENCE [LARGE SCALE GENOMIC DNA]</scope>
    <source>
        <strain evidence="2 3">AX4</strain>
    </source>
</reference>
<dbReference type="PaxDb" id="44689-DDB0191777"/>
<dbReference type="Proteomes" id="UP000002195">
    <property type="component" value="Unassembled WGS sequence"/>
</dbReference>
<dbReference type="KEGG" id="ddi:DDB_G0293098"/>
<dbReference type="Reactome" id="R-DDI-2029482">
    <property type="pathway name" value="Regulation of actin dynamics for phagocytic cup formation"/>
</dbReference>
<dbReference type="VEuPathDB" id="AmoebaDB:DDB_G0293098"/>
<evidence type="ECO:0000313" key="3">
    <source>
        <dbReference type="Proteomes" id="UP000002195"/>
    </source>
</evidence>
<dbReference type="GO" id="GO:0006897">
    <property type="term" value="P:endocytosis"/>
    <property type="evidence" value="ECO:0000318"/>
    <property type="project" value="GO_Central"/>
</dbReference>
<dbReference type="GeneID" id="8629048"/>
<sequence length="349" mass="40794">MSETDIIETINQLVSKEFLDINDINELIDQIKQLNFDTALNQISNNNYHLIKLLCNEAKKSIDSNLVTEIIKFINVIANEDKNIVSILIEMESFNWIIPNCFIVEETLSINYLTTLNLIFSNFDNLPKKELLKLDDSFLDSLIELALQFKDYYETNFIHSLYYTMFGYQKNIISDGYSPLILKLYSIKEAPEIGPEMISLLNRSNLEYNMLPQCLSLINDLFTYSTEHEIPCFFFTLDIKVLIDIIIREINNLDELDPSRWQFLEVLSTIIDHSEYSSPNFNNDSKDNNNNQNNNYNDEEIISFYKIDDIKNVLSILNEDRNSEKDPQSSILSKSILKKLNKLQQQKKR</sequence>
<gene>
    <name evidence="2" type="ORF">DDB_G0293098</name>
</gene>
<dbReference type="InterPro" id="IPR030125">
    <property type="entry name" value="SPIN90/Ldb17"/>
</dbReference>
<dbReference type="Pfam" id="PF09431">
    <property type="entry name" value="SPIN90_LRD"/>
    <property type="match status" value="1"/>
</dbReference>
<dbReference type="PANTHER" id="PTHR13357">
    <property type="entry name" value="SH3 ADAPTER PROTEIN SPIN90 NCK INTERACTING PROTEIN WITH SH3 DOMAIN"/>
    <property type="match status" value="1"/>
</dbReference>
<evidence type="ECO:0000259" key="1">
    <source>
        <dbReference type="Pfam" id="PF09431"/>
    </source>
</evidence>